<feature type="binding site" evidence="3">
    <location>
        <position position="81"/>
    </location>
    <ligand>
        <name>Cu cation</name>
        <dbReference type="ChEBI" id="CHEBI:23378"/>
    </ligand>
</feature>
<evidence type="ECO:0000259" key="5">
    <source>
        <dbReference type="PROSITE" id="PS51352"/>
    </source>
</evidence>
<feature type="domain" description="Thioredoxin" evidence="5">
    <location>
        <begin position="32"/>
        <end position="201"/>
    </location>
</feature>
<protein>
    <submittedName>
        <fullName evidence="6">SCO family protein</fullName>
    </submittedName>
</protein>
<evidence type="ECO:0000256" key="3">
    <source>
        <dbReference type="PIRSR" id="PIRSR603782-1"/>
    </source>
</evidence>
<feature type="disulfide bond" description="Redox-active" evidence="4">
    <location>
        <begin position="77"/>
        <end position="81"/>
    </location>
</feature>
<name>A0A6B2H021_9BACT</name>
<dbReference type="Gene3D" id="3.40.30.10">
    <property type="entry name" value="Glutaredoxin"/>
    <property type="match status" value="1"/>
</dbReference>
<dbReference type="InterPro" id="IPR003782">
    <property type="entry name" value="SCO1/SenC"/>
</dbReference>
<keyword evidence="7" id="KW-1185">Reference proteome</keyword>
<dbReference type="InterPro" id="IPR013766">
    <property type="entry name" value="Thioredoxin_domain"/>
</dbReference>
<keyword evidence="3" id="KW-0479">Metal-binding</keyword>
<proteinExistence type="inferred from homology"/>
<evidence type="ECO:0000256" key="4">
    <source>
        <dbReference type="PIRSR" id="PIRSR603782-2"/>
    </source>
</evidence>
<dbReference type="Proteomes" id="UP000478546">
    <property type="component" value="Unassembled WGS sequence"/>
</dbReference>
<evidence type="ECO:0000313" key="7">
    <source>
        <dbReference type="Proteomes" id="UP000478546"/>
    </source>
</evidence>
<dbReference type="GO" id="GO:0046872">
    <property type="term" value="F:metal ion binding"/>
    <property type="evidence" value="ECO:0007669"/>
    <property type="project" value="UniProtKB-KW"/>
</dbReference>
<evidence type="ECO:0000256" key="2">
    <source>
        <dbReference type="ARBA" id="ARBA00023008"/>
    </source>
</evidence>
<comment type="caution">
    <text evidence="6">The sequence shown here is derived from an EMBL/GenBank/DDBJ whole genome shotgun (WGS) entry which is preliminary data.</text>
</comment>
<dbReference type="Pfam" id="PF02630">
    <property type="entry name" value="SCO1-SenC"/>
    <property type="match status" value="1"/>
</dbReference>
<dbReference type="PROSITE" id="PS51257">
    <property type="entry name" value="PROKAR_LIPOPROTEIN"/>
    <property type="match status" value="1"/>
</dbReference>
<dbReference type="PANTHER" id="PTHR12151:SF25">
    <property type="entry name" value="LINALOOL DEHYDRATASE_ISOMERASE DOMAIN-CONTAINING PROTEIN"/>
    <property type="match status" value="1"/>
</dbReference>
<feature type="binding site" evidence="3">
    <location>
        <position position="77"/>
    </location>
    <ligand>
        <name>Cu cation</name>
        <dbReference type="ChEBI" id="CHEBI:23378"/>
    </ligand>
</feature>
<evidence type="ECO:0000256" key="1">
    <source>
        <dbReference type="ARBA" id="ARBA00010996"/>
    </source>
</evidence>
<accession>A0A6B2H021</accession>
<dbReference type="RefSeq" id="WP_162345724.1">
    <property type="nucleotide sequence ID" value="NZ_JAAEAA010000007.1"/>
</dbReference>
<comment type="similarity">
    <text evidence="1">Belongs to the SCO1/2 family.</text>
</comment>
<sequence>MKGLLYCSFILCLGLGSCNQIETTDAHDTDAPTEQAALSEMSLYNLESEWMNQENEPVKLPQLQGKVQLVAMVYTSCTYACPRIVADLKRIEASIEKYKNDEVGIVLVTMDPERDTPEKLKAFAEENKLDAGRWTLLTSDEGNIQELAVLLSMKYKNSGNGEIAHSNIITVLNPAGEIMHQQEGLGKDPDETVKSIEGLLKQL</sequence>
<dbReference type="InterPro" id="IPR036249">
    <property type="entry name" value="Thioredoxin-like_sf"/>
</dbReference>
<dbReference type="AlphaFoldDB" id="A0A6B2H021"/>
<keyword evidence="4" id="KW-1015">Disulfide bond</keyword>
<reference evidence="6 7" key="1">
    <citation type="submission" date="2020-01" db="EMBL/GenBank/DDBJ databases">
        <authorList>
            <person name="Kim M.K."/>
        </authorList>
    </citation>
    <scope>NUCLEOTIDE SEQUENCE [LARGE SCALE GENOMIC DNA]</scope>
    <source>
        <strain evidence="6 7">BT213</strain>
    </source>
</reference>
<dbReference type="SUPFAM" id="SSF52833">
    <property type="entry name" value="Thioredoxin-like"/>
    <property type="match status" value="1"/>
</dbReference>
<dbReference type="EMBL" id="JAAEAA010000007">
    <property type="protein sequence ID" value="NDK55663.1"/>
    <property type="molecule type" value="Genomic_DNA"/>
</dbReference>
<keyword evidence="2 3" id="KW-0186">Copper</keyword>
<gene>
    <name evidence="6" type="ORF">GWO68_07035</name>
</gene>
<dbReference type="CDD" id="cd02968">
    <property type="entry name" value="SCO"/>
    <property type="match status" value="1"/>
</dbReference>
<dbReference type="PANTHER" id="PTHR12151">
    <property type="entry name" value="ELECTRON TRANSPORT PROTIN SCO1/SENC FAMILY MEMBER"/>
    <property type="match status" value="1"/>
</dbReference>
<organism evidence="6 7">
    <name type="scientific">Pontibacter fetidus</name>
    <dbReference type="NCBI Taxonomy" id="2700082"/>
    <lineage>
        <taxon>Bacteria</taxon>
        <taxon>Pseudomonadati</taxon>
        <taxon>Bacteroidota</taxon>
        <taxon>Cytophagia</taxon>
        <taxon>Cytophagales</taxon>
        <taxon>Hymenobacteraceae</taxon>
        <taxon>Pontibacter</taxon>
    </lineage>
</organism>
<evidence type="ECO:0000313" key="6">
    <source>
        <dbReference type="EMBL" id="NDK55663.1"/>
    </source>
</evidence>
<feature type="binding site" evidence="3">
    <location>
        <position position="165"/>
    </location>
    <ligand>
        <name>Cu cation</name>
        <dbReference type="ChEBI" id="CHEBI:23378"/>
    </ligand>
</feature>
<dbReference type="PROSITE" id="PS51352">
    <property type="entry name" value="THIOREDOXIN_2"/>
    <property type="match status" value="1"/>
</dbReference>